<comment type="caution">
    <text evidence="1">The sequence shown here is derived from an EMBL/GenBank/DDBJ whole genome shotgun (WGS) entry which is preliminary data.</text>
</comment>
<protein>
    <submittedName>
        <fullName evidence="1">Uncharacterized protein</fullName>
    </submittedName>
</protein>
<dbReference type="Proteomes" id="UP000249700">
    <property type="component" value="Unassembled WGS sequence"/>
</dbReference>
<evidence type="ECO:0000313" key="2">
    <source>
        <dbReference type="Proteomes" id="UP000249700"/>
    </source>
</evidence>
<sequence length="189" mass="21139">MSREQTRLAGLVDILSGPKPRSHTTGSSLARSWPSCVGTYPLFVQVAAPLARRRRIQPPRGRGILAESILARSGTIPCLSAVPVSSLHQSHIAWSRRGPTRSGDMHRVVNAPCQAGQETVRAVMNRIPCLLTEYIAKSVPEILQTLYFQCLKKHWLVPIWPMTLTGAKRRPRPAVFVSNWRRYIEGKIK</sequence>
<evidence type="ECO:0000313" key="1">
    <source>
        <dbReference type="EMBL" id="RAR63504.1"/>
    </source>
</evidence>
<name>A0A328XWM3_9GAMM</name>
<gene>
    <name evidence="1" type="ORF">BCL93_102243</name>
</gene>
<dbReference type="EMBL" id="QLSX01000002">
    <property type="protein sequence ID" value="RAR63504.1"/>
    <property type="molecule type" value="Genomic_DNA"/>
</dbReference>
<proteinExistence type="predicted"/>
<organism evidence="1 2">
    <name type="scientific">Onishia taeanensis</name>
    <dbReference type="NCBI Taxonomy" id="284577"/>
    <lineage>
        <taxon>Bacteria</taxon>
        <taxon>Pseudomonadati</taxon>
        <taxon>Pseudomonadota</taxon>
        <taxon>Gammaproteobacteria</taxon>
        <taxon>Oceanospirillales</taxon>
        <taxon>Halomonadaceae</taxon>
        <taxon>Onishia</taxon>
    </lineage>
</organism>
<reference evidence="1 2" key="1">
    <citation type="submission" date="2018-06" db="EMBL/GenBank/DDBJ databases">
        <title>Comparative analysis of microorganisms from saline springs in Andes Mountain Range, Colombia.</title>
        <authorList>
            <person name="Rubin E."/>
        </authorList>
    </citation>
    <scope>NUCLEOTIDE SEQUENCE [LARGE SCALE GENOMIC DNA]</scope>
    <source>
        <strain evidence="1 2">USBA-857</strain>
    </source>
</reference>
<dbReference type="AlphaFoldDB" id="A0A328XWM3"/>
<accession>A0A328XWM3</accession>